<feature type="region of interest" description="Disordered" evidence="1">
    <location>
        <begin position="30"/>
        <end position="56"/>
    </location>
</feature>
<comment type="caution">
    <text evidence="2">The sequence shown here is derived from an EMBL/GenBank/DDBJ whole genome shotgun (WGS) entry which is preliminary data.</text>
</comment>
<keyword evidence="3" id="KW-1185">Reference proteome</keyword>
<dbReference type="PANTHER" id="PTHR34797:SF1">
    <property type="entry name" value="ATG8-INTERACTING PROTEIN 2"/>
    <property type="match status" value="1"/>
</dbReference>
<evidence type="ECO:0000313" key="3">
    <source>
        <dbReference type="Proteomes" id="UP001634393"/>
    </source>
</evidence>
<protein>
    <recommendedName>
        <fullName evidence="4">Transmembrane protein</fullName>
    </recommendedName>
</protein>
<proteinExistence type="predicted"/>
<evidence type="ECO:0000313" key="2">
    <source>
        <dbReference type="EMBL" id="KAL3821245.1"/>
    </source>
</evidence>
<dbReference type="Proteomes" id="UP001634393">
    <property type="component" value="Unassembled WGS sequence"/>
</dbReference>
<reference evidence="2 3" key="1">
    <citation type="submission" date="2024-12" db="EMBL/GenBank/DDBJ databases">
        <title>The unique morphological basis and parallel evolutionary history of personate flowers in Penstemon.</title>
        <authorList>
            <person name="Depatie T.H."/>
            <person name="Wessinger C.A."/>
        </authorList>
    </citation>
    <scope>NUCLEOTIDE SEQUENCE [LARGE SCALE GENOMIC DNA]</scope>
    <source>
        <strain evidence="2">WTNN_2</strain>
        <tissue evidence="2">Leaf</tissue>
    </source>
</reference>
<sequence>MADNKEGEETAPRGNEWEVVSLTASAYAAAPGPMQVESSEDSQDKLGEENEAETSKAMFMSGHFIFPPSQHENLPVGPEYNEMHNEKGNEDDVPQLVEEERGKLDVKDDETVSIKGLISDEFPGIQLFDEKGNSLSVSAADFGKDVAFDEEHSIYSATEFSSFHSEATMGKSKTVEEDEGTDESIEPLDDALDADLPNFRNPVEGDNYDGADLPCEAWWKRRAVSIYVHAKEANTFWSIFIAAAVMGLVIIGHQWQQERWQVLHLKWQYGLNDEKMSRILGPISRFKDVIVGGHRRGSLVRGTTSTER</sequence>
<dbReference type="PANTHER" id="PTHR34797">
    <property type="entry name" value="ATG8-INTERACTING PROTEIN 2"/>
    <property type="match status" value="1"/>
</dbReference>
<organism evidence="2 3">
    <name type="scientific">Penstemon smallii</name>
    <dbReference type="NCBI Taxonomy" id="265156"/>
    <lineage>
        <taxon>Eukaryota</taxon>
        <taxon>Viridiplantae</taxon>
        <taxon>Streptophyta</taxon>
        <taxon>Embryophyta</taxon>
        <taxon>Tracheophyta</taxon>
        <taxon>Spermatophyta</taxon>
        <taxon>Magnoliopsida</taxon>
        <taxon>eudicotyledons</taxon>
        <taxon>Gunneridae</taxon>
        <taxon>Pentapetalae</taxon>
        <taxon>asterids</taxon>
        <taxon>lamiids</taxon>
        <taxon>Lamiales</taxon>
        <taxon>Plantaginaceae</taxon>
        <taxon>Cheloneae</taxon>
        <taxon>Penstemon</taxon>
    </lineage>
</organism>
<name>A0ABD3SA11_9LAMI</name>
<dbReference type="EMBL" id="JBJXBP010000007">
    <property type="protein sequence ID" value="KAL3821245.1"/>
    <property type="molecule type" value="Genomic_DNA"/>
</dbReference>
<dbReference type="AlphaFoldDB" id="A0ABD3SA11"/>
<accession>A0ABD3SA11</accession>
<evidence type="ECO:0000256" key="1">
    <source>
        <dbReference type="SAM" id="MobiDB-lite"/>
    </source>
</evidence>
<evidence type="ECO:0008006" key="4">
    <source>
        <dbReference type="Google" id="ProtNLM"/>
    </source>
</evidence>
<dbReference type="InterPro" id="IPR040304">
    <property type="entry name" value="ATG8-IP-1/2"/>
</dbReference>
<gene>
    <name evidence="2" type="ORF">ACJIZ3_007150</name>
</gene>